<evidence type="ECO:0000256" key="3">
    <source>
        <dbReference type="PROSITE-ProRule" id="PRU00339"/>
    </source>
</evidence>
<evidence type="ECO:0000256" key="1">
    <source>
        <dbReference type="ARBA" id="ARBA00022737"/>
    </source>
</evidence>
<dbReference type="InterPro" id="IPR011990">
    <property type="entry name" value="TPR-like_helical_dom_sf"/>
</dbReference>
<dbReference type="PANTHER" id="PTHR44227:SF3">
    <property type="entry name" value="PROTEIN O-MANNOSYL-TRANSFERASE TMTC4"/>
    <property type="match status" value="1"/>
</dbReference>
<name>A0A7S7NQ64_PALFE</name>
<dbReference type="InterPro" id="IPR052346">
    <property type="entry name" value="O-mannosyl-transferase_TMTC"/>
</dbReference>
<feature type="transmembrane region" description="Helical" evidence="5">
    <location>
        <begin position="152"/>
        <end position="176"/>
    </location>
</feature>
<keyword evidence="7" id="KW-1185">Reference proteome</keyword>
<feature type="transmembrane region" description="Helical" evidence="5">
    <location>
        <begin position="188"/>
        <end position="214"/>
    </location>
</feature>
<feature type="repeat" description="TPR" evidence="3">
    <location>
        <begin position="492"/>
        <end position="525"/>
    </location>
</feature>
<keyword evidence="5" id="KW-1133">Transmembrane helix</keyword>
<evidence type="ECO:0000313" key="6">
    <source>
        <dbReference type="EMBL" id="QOY87747.1"/>
    </source>
</evidence>
<dbReference type="KEGG" id="pfer:IRI77_34225"/>
<feature type="transmembrane region" description="Helical" evidence="5">
    <location>
        <begin position="104"/>
        <end position="122"/>
    </location>
</feature>
<dbReference type="PROSITE" id="PS50005">
    <property type="entry name" value="TPR"/>
    <property type="match status" value="2"/>
</dbReference>
<dbReference type="SUPFAM" id="SSF48452">
    <property type="entry name" value="TPR-like"/>
    <property type="match status" value="1"/>
</dbReference>
<feature type="transmembrane region" description="Helical" evidence="5">
    <location>
        <begin position="332"/>
        <end position="353"/>
    </location>
</feature>
<keyword evidence="5" id="KW-0472">Membrane</keyword>
<keyword evidence="5" id="KW-0812">Transmembrane</keyword>
<organism evidence="6 7">
    <name type="scientific">Paludibaculum fermentans</name>
    <dbReference type="NCBI Taxonomy" id="1473598"/>
    <lineage>
        <taxon>Bacteria</taxon>
        <taxon>Pseudomonadati</taxon>
        <taxon>Acidobacteriota</taxon>
        <taxon>Terriglobia</taxon>
        <taxon>Bryobacterales</taxon>
        <taxon>Bryobacteraceae</taxon>
        <taxon>Paludibaculum</taxon>
    </lineage>
</organism>
<feature type="region of interest" description="Disordered" evidence="4">
    <location>
        <begin position="557"/>
        <end position="576"/>
    </location>
</feature>
<feature type="transmembrane region" description="Helical" evidence="5">
    <location>
        <begin position="129"/>
        <end position="146"/>
    </location>
</feature>
<dbReference type="SMART" id="SM00028">
    <property type="entry name" value="TPR"/>
    <property type="match status" value="3"/>
</dbReference>
<protein>
    <submittedName>
        <fullName evidence="6">Tetratricopeptide repeat protein</fullName>
    </submittedName>
</protein>
<feature type="transmembrane region" description="Helical" evidence="5">
    <location>
        <begin position="383"/>
        <end position="402"/>
    </location>
</feature>
<feature type="transmembrane region" description="Helical" evidence="5">
    <location>
        <begin position="306"/>
        <end position="325"/>
    </location>
</feature>
<dbReference type="AlphaFoldDB" id="A0A7S7NQ64"/>
<reference evidence="6 7" key="1">
    <citation type="submission" date="2020-10" db="EMBL/GenBank/DDBJ databases">
        <title>Complete genome sequence of Paludibaculum fermentans P105T, a facultatively anaerobic acidobacterium capable of dissimilatory Fe(III) reduction.</title>
        <authorList>
            <person name="Dedysh S.N."/>
            <person name="Beletsky A.V."/>
            <person name="Kulichevskaya I.S."/>
            <person name="Mardanov A.V."/>
            <person name="Ravin N.V."/>
        </authorList>
    </citation>
    <scope>NUCLEOTIDE SEQUENCE [LARGE SCALE GENOMIC DNA]</scope>
    <source>
        <strain evidence="6 7">P105</strain>
    </source>
</reference>
<accession>A0A7S7NQ64</accession>
<evidence type="ECO:0000256" key="4">
    <source>
        <dbReference type="SAM" id="MobiDB-lite"/>
    </source>
</evidence>
<gene>
    <name evidence="6" type="ORF">IRI77_34225</name>
</gene>
<evidence type="ECO:0000313" key="7">
    <source>
        <dbReference type="Proteomes" id="UP000593892"/>
    </source>
</evidence>
<evidence type="ECO:0000256" key="2">
    <source>
        <dbReference type="ARBA" id="ARBA00022803"/>
    </source>
</evidence>
<dbReference type="Gene3D" id="1.25.40.10">
    <property type="entry name" value="Tetratricopeptide repeat domain"/>
    <property type="match status" value="2"/>
</dbReference>
<dbReference type="Proteomes" id="UP000593892">
    <property type="component" value="Chromosome"/>
</dbReference>
<dbReference type="InterPro" id="IPR019734">
    <property type="entry name" value="TPR_rpt"/>
</dbReference>
<feature type="transmembrane region" description="Helical" evidence="5">
    <location>
        <begin position="265"/>
        <end position="286"/>
    </location>
</feature>
<proteinExistence type="predicted"/>
<feature type="transmembrane region" description="Helical" evidence="5">
    <location>
        <begin position="21"/>
        <end position="44"/>
    </location>
</feature>
<dbReference type="RefSeq" id="WP_194449414.1">
    <property type="nucleotide sequence ID" value="NZ_CP063849.1"/>
</dbReference>
<evidence type="ECO:0000256" key="5">
    <source>
        <dbReference type="SAM" id="Phobius"/>
    </source>
</evidence>
<keyword evidence="1" id="KW-0677">Repeat</keyword>
<sequence length="576" mass="63088">MKNSKRNTENQPRAAAAAPASVPAAGLPWWAPLSAAILALIAYFPALNGPFLFDDLSLPMMSQGQGINYAEFLRRGVRALTNMSLLADRDLWAMNTTPYHVENFVLHVVNALLVYFILKNLLERAGREGRAVVVSAGFGAAVFLLHPLQTEAVAYIASRSEVLSVFFSFAALLVFLRRKEAAVSWAHAIVVLLLIGLGALSKETAVAMAGVLLLTDLYFHEGSPLEGVVKNWRLYVPLLAGGLAGGLFVYRLASHEGTAGSSLSFSPLDYLFTQFQVVWVYVRLFVAPYGQNLDHGFPIVKAPGSVLSWLGLLGIVAAVGAAFVWRKRYPLASLGVLTFFVLLTPTSSILPIADPLVERRVYFASIGLLLIVCEFLSRWTLNAAKVAGLAALAAVLTMLTMFRSDLYTSTQAMWVESVKANPQNYRAQFQLAFSYYEKGECSKSLEHYKAASLLQKPDYRLLVDWALALDCAEDVPGAIARLQEATKLENTSTAWSTMGMIYGKRNQPELALDALNHALQLSRRDAMTWVYRGNVYFTLGQHRQALSDFEEALKRDASNPAAQQGKAAAVNALGRK</sequence>
<keyword evidence="2 3" id="KW-0802">TPR repeat</keyword>
<feature type="transmembrane region" description="Helical" evidence="5">
    <location>
        <begin position="359"/>
        <end position="376"/>
    </location>
</feature>
<feature type="transmembrane region" description="Helical" evidence="5">
    <location>
        <begin position="234"/>
        <end position="253"/>
    </location>
</feature>
<dbReference type="EMBL" id="CP063849">
    <property type="protein sequence ID" value="QOY87747.1"/>
    <property type="molecule type" value="Genomic_DNA"/>
</dbReference>
<feature type="repeat" description="TPR" evidence="3">
    <location>
        <begin position="526"/>
        <end position="559"/>
    </location>
</feature>
<dbReference type="PANTHER" id="PTHR44227">
    <property type="match status" value="1"/>
</dbReference>
<dbReference type="Pfam" id="PF00515">
    <property type="entry name" value="TPR_1"/>
    <property type="match status" value="1"/>
</dbReference>
<feature type="compositionally biased region" description="Low complexity" evidence="4">
    <location>
        <begin position="558"/>
        <end position="576"/>
    </location>
</feature>